<evidence type="ECO:0000313" key="2">
    <source>
        <dbReference type="EMBL" id="QPE03765.1"/>
    </source>
</evidence>
<gene>
    <name evidence="2" type="ORF">IT882_10785</name>
</gene>
<dbReference type="RefSeq" id="WP_195691857.1">
    <property type="nucleotide sequence ID" value="NZ_CP064760.1"/>
</dbReference>
<keyword evidence="1" id="KW-0812">Transmembrane</keyword>
<reference evidence="2 3" key="1">
    <citation type="submission" date="2020-11" db="EMBL/GenBank/DDBJ databases">
        <title>Amino acid is mineralized and recycled by bacteria in oceanic microbiome.</title>
        <authorList>
            <person name="Zheng L.Y."/>
        </authorList>
    </citation>
    <scope>NUCLEOTIDE SEQUENCE [LARGE SCALE GENOMIC DNA]</scope>
    <source>
        <strain evidence="2 3">A32-1</strain>
    </source>
</reference>
<name>A0A7S8MWN2_9MICO</name>
<accession>A0A7S8MWN2</accession>
<evidence type="ECO:0000313" key="3">
    <source>
        <dbReference type="Proteomes" id="UP000594480"/>
    </source>
</evidence>
<keyword evidence="3" id="KW-1185">Reference proteome</keyword>
<dbReference type="SUPFAM" id="SSF54427">
    <property type="entry name" value="NTF2-like"/>
    <property type="match status" value="1"/>
</dbReference>
<dbReference type="InterPro" id="IPR032710">
    <property type="entry name" value="NTF2-like_dom_sf"/>
</dbReference>
<protein>
    <submittedName>
        <fullName evidence="2">DUF4878 domain-containing protein</fullName>
    </submittedName>
</protein>
<evidence type="ECO:0000256" key="1">
    <source>
        <dbReference type="SAM" id="Phobius"/>
    </source>
</evidence>
<feature type="transmembrane region" description="Helical" evidence="1">
    <location>
        <begin position="7"/>
        <end position="28"/>
    </location>
</feature>
<sequence length="303" mass="30002">MKRGPLIAVIAAGAVLLVVAGVVLWLVLRPSGPQAVVEEYLDDVSRGDAAAALSLVTADGVDAASTEAAFAGASATISDAVVTAISEDGDTATASVTFTLDASSGSGEIALVRTDAGWKVTASGLGSLTISSTVGDAAVIGTALIGVDEPVLLLPALYDVLPAPVGILTGATTAAVSPGAATTAALEPQLSDAALETAAAQVQAHLDACTAPTDAIPENCGIRVPWAADLALLTTLSFRVETAPTLAFAVNLSSFAATGGVLVATASGTTRDGSAGTFTYRTDDWSLRGGMSFTGNQLVLSVD</sequence>
<dbReference type="Proteomes" id="UP000594480">
    <property type="component" value="Chromosome"/>
</dbReference>
<dbReference type="EMBL" id="CP064760">
    <property type="protein sequence ID" value="QPE03765.1"/>
    <property type="molecule type" value="Genomic_DNA"/>
</dbReference>
<dbReference type="AlphaFoldDB" id="A0A7S8MWN2"/>
<dbReference type="Gene3D" id="3.10.450.50">
    <property type="match status" value="1"/>
</dbReference>
<dbReference type="KEGG" id="msf:IT882_10785"/>
<keyword evidence="1" id="KW-0472">Membrane</keyword>
<organism evidence="2 3">
    <name type="scientific">Microbacterium schleiferi</name>
    <dbReference type="NCBI Taxonomy" id="69362"/>
    <lineage>
        <taxon>Bacteria</taxon>
        <taxon>Bacillati</taxon>
        <taxon>Actinomycetota</taxon>
        <taxon>Actinomycetes</taxon>
        <taxon>Micrococcales</taxon>
        <taxon>Microbacteriaceae</taxon>
        <taxon>Microbacterium</taxon>
    </lineage>
</organism>
<proteinExistence type="predicted"/>
<keyword evidence="1" id="KW-1133">Transmembrane helix</keyword>